<keyword evidence="3" id="KW-1185">Reference proteome</keyword>
<gene>
    <name evidence="2" type="ORF">PENNAL_c0036G07094</name>
</gene>
<feature type="region of interest" description="Disordered" evidence="1">
    <location>
        <begin position="183"/>
        <end position="269"/>
    </location>
</feature>
<evidence type="ECO:0000313" key="2">
    <source>
        <dbReference type="EMBL" id="OQE82518.1"/>
    </source>
</evidence>
<dbReference type="AlphaFoldDB" id="A0A1V6Y592"/>
<dbReference type="EMBL" id="MOOB01000036">
    <property type="protein sequence ID" value="OQE82518.1"/>
    <property type="molecule type" value="Genomic_DNA"/>
</dbReference>
<name>A0A1V6Y592_PENNA</name>
<reference evidence="3" key="1">
    <citation type="journal article" date="2017" name="Nat. Microbiol.">
        <title>Global analysis of biosynthetic gene clusters reveals vast potential of secondary metabolite production in Penicillium species.</title>
        <authorList>
            <person name="Nielsen J.C."/>
            <person name="Grijseels S."/>
            <person name="Prigent S."/>
            <person name="Ji B."/>
            <person name="Dainat J."/>
            <person name="Nielsen K.F."/>
            <person name="Frisvad J.C."/>
            <person name="Workman M."/>
            <person name="Nielsen J."/>
        </authorList>
    </citation>
    <scope>NUCLEOTIDE SEQUENCE [LARGE SCALE GENOMIC DNA]</scope>
    <source>
        <strain evidence="3">IBT 13039</strain>
    </source>
</reference>
<dbReference type="Proteomes" id="UP000191691">
    <property type="component" value="Unassembled WGS sequence"/>
</dbReference>
<protein>
    <submittedName>
        <fullName evidence="2">Uncharacterized protein</fullName>
    </submittedName>
</protein>
<sequence length="306" mass="33283">MNTSGGKPVYGVRVVQADFIALGFSKLELKSSLRPFVVCCFAETYDGKNCQHCNGLHKPCETAEQFWSNQDDGFGPVDGDGAASEFLLPRSLIEGVELRLASATSSRRLTTLLKPIVEQAQNLLQENSNLSDEVRAILKQVQVFLERFGILFDPGHGPTQLAGPRVFFDVARYDCTASPVQPGIGLNADPSEQDHAGSGHSGQCETGLGMPGQIGNSRPGNSAGKKSDRKRTALGSPAKDSTTMKESKSQVPKRLPREISKPGSGPVYGVNIYQPLLERPMIYKMHDSNHSFDAVRRLHEVRSSQV</sequence>
<evidence type="ECO:0000313" key="3">
    <source>
        <dbReference type="Proteomes" id="UP000191691"/>
    </source>
</evidence>
<accession>A0A1V6Y592</accession>
<comment type="caution">
    <text evidence="2">The sequence shown here is derived from an EMBL/GenBank/DDBJ whole genome shotgun (WGS) entry which is preliminary data.</text>
</comment>
<proteinExistence type="predicted"/>
<evidence type="ECO:0000256" key="1">
    <source>
        <dbReference type="SAM" id="MobiDB-lite"/>
    </source>
</evidence>
<organism evidence="2 3">
    <name type="scientific">Penicillium nalgiovense</name>
    <dbReference type="NCBI Taxonomy" id="60175"/>
    <lineage>
        <taxon>Eukaryota</taxon>
        <taxon>Fungi</taxon>
        <taxon>Dikarya</taxon>
        <taxon>Ascomycota</taxon>
        <taxon>Pezizomycotina</taxon>
        <taxon>Eurotiomycetes</taxon>
        <taxon>Eurotiomycetidae</taxon>
        <taxon>Eurotiales</taxon>
        <taxon>Aspergillaceae</taxon>
        <taxon>Penicillium</taxon>
    </lineage>
</organism>